<dbReference type="EMBL" id="RKHJ01000001">
    <property type="protein sequence ID" value="ROR67409.1"/>
    <property type="molecule type" value="Genomic_DNA"/>
</dbReference>
<dbReference type="Pfam" id="PF18911">
    <property type="entry name" value="PKD_4"/>
    <property type="match status" value="2"/>
</dbReference>
<dbReference type="CDD" id="cd00146">
    <property type="entry name" value="PKD"/>
    <property type="match status" value="2"/>
</dbReference>
<feature type="chain" id="PRO_5018210979" evidence="1">
    <location>
        <begin position="42"/>
        <end position="1048"/>
    </location>
</feature>
<name>A0A3N2AWK3_9MICO</name>
<evidence type="ECO:0000313" key="4">
    <source>
        <dbReference type="Proteomes" id="UP000275456"/>
    </source>
</evidence>
<dbReference type="InterPro" id="IPR000601">
    <property type="entry name" value="PKD_dom"/>
</dbReference>
<dbReference type="InterPro" id="IPR006311">
    <property type="entry name" value="TAT_signal"/>
</dbReference>
<sequence>MQRRPVPRRPIPRRSIPASAVAVTAVAVLVVSLAMPTAASAAAPAAAVLVAPTNGGTTASASPTLSVTASDPDGGPLDVTFEGRRVGATVPGATDAEPFSVVVVPDTQNYSYGPIDLLDAQLGWVRDSRDALDTAFVIQVGDLVSEWDTPRHWDNVSRSFAILDDAGVPNTVVPGNHDFDNVTGDLGPYNSHFPSTRYSGASWNTATTRYGGYLGQDQFGPDPIDRGNGDSYALFTAGGRDFLVLNLEWEAPQYALDWADRVIDAHPGRSVIMATHSFVSVNGTRRATAQRPGGTSQTALWEGFVRTHCEIDLVVAGHEHQGDLGEAHRVDANACGEPVPQILTDYQARANGGDGWLRYYTFDPAANTMRATTYSPTLDRYETDGNSSFTLPFELTEPQPAPFAPIATSTVSSGGTASATWSGLAHDTAYEWRAVVDDGATRTASATWTLRTPPAPQAVLAADAFGRTVTGGWGSADVGGAWTPGTGTTGPFSVNGSEGLMTLAPGQTREVRLGSTSGTSAVVDARVSTNLAAAGGAAHTTIIGRQVGTSSYGLNVRFEPNGVLRLYLLHNNTALAQRVTTWTPGQRFNTRLSVTGTNPTQLATMVWPVGSPEPISWQLTATSTVAAMQAAGPVVIKTAVSSTSTVASTRVAFDDLRVVDPVGVPPQNAAPVARFTTGGTGLTVTADGTGSTDADGTITGYAWTWGDGSTSTGSTAQHTYAAAGTYSIGLTVTDDGGATHATSSSVTVTALPPQNQPPTAAIAAPTITGRTVALDGRGSTDPDGTIATYAWQFGDGSIGSGPTPTHTYATDGTRAVTLTVTDDDGATASTTRSVTVTTAPPAGVLATDAFGRVLSNAWGTADTGGPWTLSGTASAFSVGGGAGVVAIGPGSTREARLAGVSTSNAVVTVRISADAAAAGGAASATVVGRMVGTSTYAARLRLEPGGTIRLYLLRDEVALAGSYVLPGAYVPGEAIMLRLSVRGASPTTLGAMIWRASGTQPASWQLQATDATAAMQTAGIVTLKSAISSSSTVATTRIRYDDYRVTTS</sequence>
<keyword evidence="4" id="KW-1185">Reference proteome</keyword>
<dbReference type="PANTHER" id="PTHR43143">
    <property type="entry name" value="METALLOPHOSPHOESTERASE, CALCINEURIN SUPERFAMILY"/>
    <property type="match status" value="1"/>
</dbReference>
<feature type="domain" description="PKD" evidence="2">
    <location>
        <begin position="667"/>
        <end position="750"/>
    </location>
</feature>
<dbReference type="InterPro" id="IPR029052">
    <property type="entry name" value="Metallo-depent_PP-like"/>
</dbReference>
<dbReference type="OrthoDB" id="9772095at2"/>
<dbReference type="InterPro" id="IPR051918">
    <property type="entry name" value="STPP_CPPED1"/>
</dbReference>
<evidence type="ECO:0000313" key="3">
    <source>
        <dbReference type="EMBL" id="ROR67409.1"/>
    </source>
</evidence>
<dbReference type="Gene3D" id="2.60.40.10">
    <property type="entry name" value="Immunoglobulins"/>
    <property type="match status" value="2"/>
</dbReference>
<evidence type="ECO:0000256" key="1">
    <source>
        <dbReference type="SAM" id="SignalP"/>
    </source>
</evidence>
<dbReference type="GO" id="GO:0005975">
    <property type="term" value="P:carbohydrate metabolic process"/>
    <property type="evidence" value="ECO:0007669"/>
    <property type="project" value="UniProtKB-ARBA"/>
</dbReference>
<dbReference type="PROSITE" id="PS50093">
    <property type="entry name" value="PKD"/>
    <property type="match status" value="2"/>
</dbReference>
<dbReference type="InterPro" id="IPR022409">
    <property type="entry name" value="PKD/Chitinase_dom"/>
</dbReference>
<comment type="caution">
    <text evidence="3">The sequence shown here is derived from an EMBL/GenBank/DDBJ whole genome shotgun (WGS) entry which is preliminary data.</text>
</comment>
<protein>
    <submittedName>
        <fullName evidence="3">PKD repeat protein</fullName>
    </submittedName>
</protein>
<dbReference type="InterPro" id="IPR013783">
    <property type="entry name" value="Ig-like_fold"/>
</dbReference>
<dbReference type="Pfam" id="PF00149">
    <property type="entry name" value="Metallophos"/>
    <property type="match status" value="1"/>
</dbReference>
<proteinExistence type="predicted"/>
<accession>A0A3N2AWK3</accession>
<gene>
    <name evidence="3" type="ORF">EDD26_2821</name>
</gene>
<dbReference type="Proteomes" id="UP000275456">
    <property type="component" value="Unassembled WGS sequence"/>
</dbReference>
<dbReference type="SUPFAM" id="SSF56300">
    <property type="entry name" value="Metallo-dependent phosphatases"/>
    <property type="match status" value="1"/>
</dbReference>
<feature type="domain" description="PKD" evidence="2">
    <location>
        <begin position="755"/>
        <end position="837"/>
    </location>
</feature>
<dbReference type="SUPFAM" id="SSF49299">
    <property type="entry name" value="PKD domain"/>
    <property type="match status" value="2"/>
</dbReference>
<reference evidence="3 4" key="1">
    <citation type="submission" date="2018-11" db="EMBL/GenBank/DDBJ databases">
        <title>Sequencing the genomes of 1000 actinobacteria strains.</title>
        <authorList>
            <person name="Klenk H.-P."/>
        </authorList>
    </citation>
    <scope>NUCLEOTIDE SEQUENCE [LARGE SCALE GENOMIC DNA]</scope>
    <source>
        <strain evidence="3 4">DSM 9580</strain>
    </source>
</reference>
<organism evidence="3 4">
    <name type="scientific">Agrococcus jenensis</name>
    <dbReference type="NCBI Taxonomy" id="46353"/>
    <lineage>
        <taxon>Bacteria</taxon>
        <taxon>Bacillati</taxon>
        <taxon>Actinomycetota</taxon>
        <taxon>Actinomycetes</taxon>
        <taxon>Micrococcales</taxon>
        <taxon>Microbacteriaceae</taxon>
        <taxon>Agrococcus</taxon>
    </lineage>
</organism>
<feature type="signal peptide" evidence="1">
    <location>
        <begin position="1"/>
        <end position="41"/>
    </location>
</feature>
<dbReference type="AlphaFoldDB" id="A0A3N2AWK3"/>
<dbReference type="PROSITE" id="PS51318">
    <property type="entry name" value="TAT"/>
    <property type="match status" value="1"/>
</dbReference>
<dbReference type="InterPro" id="IPR004843">
    <property type="entry name" value="Calcineurin-like_PHP"/>
</dbReference>
<keyword evidence="1" id="KW-0732">Signal</keyword>
<dbReference type="RefSeq" id="WP_148058750.1">
    <property type="nucleotide sequence ID" value="NZ_RKHJ01000001.1"/>
</dbReference>
<dbReference type="GO" id="GO:0016787">
    <property type="term" value="F:hydrolase activity"/>
    <property type="evidence" value="ECO:0007669"/>
    <property type="project" value="InterPro"/>
</dbReference>
<dbReference type="InterPro" id="IPR035986">
    <property type="entry name" value="PKD_dom_sf"/>
</dbReference>
<evidence type="ECO:0000259" key="2">
    <source>
        <dbReference type="PROSITE" id="PS50093"/>
    </source>
</evidence>
<dbReference type="PANTHER" id="PTHR43143:SF5">
    <property type="entry name" value="SECRETED PROTEIN"/>
    <property type="match status" value="1"/>
</dbReference>
<dbReference type="Gene3D" id="3.60.21.10">
    <property type="match status" value="1"/>
</dbReference>
<dbReference type="SMART" id="SM00089">
    <property type="entry name" value="PKD"/>
    <property type="match status" value="2"/>
</dbReference>